<comment type="catalytic activity">
    <reaction evidence="1 12 13">
        <text>[protein]-peptidylproline (omega=180) = [protein]-peptidylproline (omega=0)</text>
        <dbReference type="Rhea" id="RHEA:16237"/>
        <dbReference type="Rhea" id="RHEA-COMP:10747"/>
        <dbReference type="Rhea" id="RHEA-COMP:10748"/>
        <dbReference type="ChEBI" id="CHEBI:83833"/>
        <dbReference type="ChEBI" id="CHEBI:83834"/>
        <dbReference type="EC" id="5.2.1.8"/>
    </reaction>
</comment>
<name>A0A084F1L8_9BACT</name>
<dbReference type="SUPFAM" id="SSF102735">
    <property type="entry name" value="Trigger factor ribosome-binding domain"/>
    <property type="match status" value="1"/>
</dbReference>
<evidence type="ECO:0000256" key="11">
    <source>
        <dbReference type="ARBA" id="ARBA00029986"/>
    </source>
</evidence>
<keyword evidence="8 12" id="KW-0413">Isomerase</keyword>
<dbReference type="GO" id="GO:0044183">
    <property type="term" value="F:protein folding chaperone"/>
    <property type="evidence" value="ECO:0007669"/>
    <property type="project" value="TreeGrafter"/>
</dbReference>
<dbReference type="eggNOG" id="COG0544">
    <property type="taxonomic scope" value="Bacteria"/>
</dbReference>
<dbReference type="InterPro" id="IPR008880">
    <property type="entry name" value="Trigger_fac_C"/>
</dbReference>
<sequence length="471" mass="53444">MKLIEKNQLLSKIIFLVQATEQEWKEASDKAFDNVAKKVAQKLKLPGFRKGKVPLTEAKKYVDNIEVYKSAVKLIAPDVIKFVEQTSEFKDDDSETIDVPSFALENIDDPQNPIFSVSYDIYPSVTISKYDDLVLYLPNLAVSETEIENEITHAQKRLSKTVEKVENAVIEKGDIATFSFFGKIDNQPFEGGAAESFDLEIGSNQFIPGFEEQMLGLKKGEEKSLDLVFPKDYHVESLANKPVVFDVKISKISTVVVPALDDDFAKQLNLKDVETYDQLKARISDLILKAKKENYNEMATQQITSALLSRSTITEIPQTLLDREFTTLEQQIKIRLNEMGVDLKKYLEITNKSEEEFRAGLYEQAKDTIKLALVISKIADEQNIEVSDEEAKEKTLEMAQYYAGDQELTNKYLAENLELVKEFTTHRKVMDFIIELNKNNKPAEEETEAKEEKATKPAKKAAAKPKPKAKK</sequence>
<reference evidence="17 18" key="1">
    <citation type="submission" date="2014-02" db="EMBL/GenBank/DDBJ databases">
        <title>Genome sequence of Ureaplasma diversum strain 246.</title>
        <authorList>
            <person name="Sirand-Pugnet P."/>
            <person name="Breton M."/>
            <person name="Dordet-Frisoni E."/>
            <person name="Baranowski E."/>
            <person name="Barre A."/>
            <person name="Couture C."/>
            <person name="Dupuy V."/>
            <person name="Gaurivaud P."/>
            <person name="Jacob D."/>
            <person name="Lemaitre C."/>
            <person name="Manso-Silvan L."/>
            <person name="Nikolski M."/>
            <person name="Nouvel L.-X."/>
            <person name="Poumarat F."/>
            <person name="Tardy F."/>
            <person name="Thebault P."/>
            <person name="Theil S."/>
            <person name="Citti C."/>
            <person name="Thiaucourt F."/>
            <person name="Blanchard A."/>
        </authorList>
    </citation>
    <scope>NUCLEOTIDE SEQUENCE [LARGE SCALE GENOMIC DNA]</scope>
    <source>
        <strain evidence="17 18">NCTC 246</strain>
    </source>
</reference>
<feature type="domain" description="PPIase FKBP-type" evidence="16">
    <location>
        <begin position="173"/>
        <end position="253"/>
    </location>
</feature>
<comment type="caution">
    <text evidence="17">The sequence shown here is derived from an EMBL/GenBank/DDBJ whole genome shotgun (WGS) entry which is preliminary data.</text>
</comment>
<dbReference type="Pfam" id="PF05697">
    <property type="entry name" value="Trigger_N"/>
    <property type="match status" value="1"/>
</dbReference>
<keyword evidence="5 12" id="KW-0132">Cell division</keyword>
<feature type="region of interest" description="Disordered" evidence="15">
    <location>
        <begin position="437"/>
        <end position="471"/>
    </location>
</feature>
<dbReference type="SUPFAM" id="SSF54534">
    <property type="entry name" value="FKBP-like"/>
    <property type="match status" value="1"/>
</dbReference>
<dbReference type="RefSeq" id="WP_051749358.1">
    <property type="nucleotide sequence ID" value="NZ_JFDP01000006.1"/>
</dbReference>
<dbReference type="Proteomes" id="UP000028537">
    <property type="component" value="Unassembled WGS sequence"/>
</dbReference>
<dbReference type="PROSITE" id="PS50059">
    <property type="entry name" value="FKBP_PPIASE"/>
    <property type="match status" value="1"/>
</dbReference>
<keyword evidence="9 12" id="KW-0131">Cell cycle</keyword>
<evidence type="ECO:0000256" key="1">
    <source>
        <dbReference type="ARBA" id="ARBA00000971"/>
    </source>
</evidence>
<dbReference type="FunFam" id="3.10.50.40:FF:000001">
    <property type="entry name" value="Trigger factor"/>
    <property type="match status" value="1"/>
</dbReference>
<dbReference type="InterPro" id="IPR037041">
    <property type="entry name" value="Trigger_fac_C_sf"/>
</dbReference>
<evidence type="ECO:0000256" key="14">
    <source>
        <dbReference type="RuleBase" id="RU003914"/>
    </source>
</evidence>
<dbReference type="HAMAP" id="MF_00303">
    <property type="entry name" value="Trigger_factor_Tig"/>
    <property type="match status" value="1"/>
</dbReference>
<dbReference type="Pfam" id="PF00254">
    <property type="entry name" value="FKBP_C"/>
    <property type="match status" value="1"/>
</dbReference>
<evidence type="ECO:0000256" key="3">
    <source>
        <dbReference type="ARBA" id="ARBA00013194"/>
    </source>
</evidence>
<dbReference type="GO" id="GO:0051083">
    <property type="term" value="P:'de novo' cotranslational protein folding"/>
    <property type="evidence" value="ECO:0007669"/>
    <property type="project" value="TreeGrafter"/>
</dbReference>
<evidence type="ECO:0000256" key="5">
    <source>
        <dbReference type="ARBA" id="ARBA00022618"/>
    </source>
</evidence>
<dbReference type="InterPro" id="IPR008881">
    <property type="entry name" value="Trigger_fac_ribosome-bd_bac"/>
</dbReference>
<dbReference type="SUPFAM" id="SSF109998">
    <property type="entry name" value="Triger factor/SurA peptide-binding domain-like"/>
    <property type="match status" value="1"/>
</dbReference>
<keyword evidence="6 12" id="KW-0697">Rotamase</keyword>
<dbReference type="GO" id="GO:0043335">
    <property type="term" value="P:protein unfolding"/>
    <property type="evidence" value="ECO:0007669"/>
    <property type="project" value="TreeGrafter"/>
</dbReference>
<evidence type="ECO:0000256" key="15">
    <source>
        <dbReference type="SAM" id="MobiDB-lite"/>
    </source>
</evidence>
<dbReference type="PANTHER" id="PTHR30560">
    <property type="entry name" value="TRIGGER FACTOR CHAPERONE AND PEPTIDYL-PROLYL CIS/TRANS ISOMERASE"/>
    <property type="match status" value="1"/>
</dbReference>
<proteinExistence type="inferred from homology"/>
<keyword evidence="18" id="KW-1185">Reference proteome</keyword>
<protein>
    <recommendedName>
        <fullName evidence="4 12">Trigger factor</fullName>
        <shortName evidence="12">TF</shortName>
        <ecNumber evidence="3 12">5.2.1.8</ecNumber>
    </recommendedName>
    <alternativeName>
        <fullName evidence="11 12">PPIase</fullName>
    </alternativeName>
</protein>
<evidence type="ECO:0000256" key="10">
    <source>
        <dbReference type="ARBA" id="ARBA00024849"/>
    </source>
</evidence>
<evidence type="ECO:0000256" key="4">
    <source>
        <dbReference type="ARBA" id="ARBA00016902"/>
    </source>
</evidence>
<comment type="similarity">
    <text evidence="2 12 14">Belongs to the FKBP-type PPIase family. Tig subfamily.</text>
</comment>
<dbReference type="GO" id="GO:0003755">
    <property type="term" value="F:peptidyl-prolyl cis-trans isomerase activity"/>
    <property type="evidence" value="ECO:0007669"/>
    <property type="project" value="UniProtKB-UniRule"/>
</dbReference>
<evidence type="ECO:0000256" key="9">
    <source>
        <dbReference type="ARBA" id="ARBA00023306"/>
    </source>
</evidence>
<dbReference type="InterPro" id="IPR001179">
    <property type="entry name" value="PPIase_FKBP_dom"/>
</dbReference>
<evidence type="ECO:0000256" key="13">
    <source>
        <dbReference type="PROSITE-ProRule" id="PRU00277"/>
    </source>
</evidence>
<evidence type="ECO:0000256" key="7">
    <source>
        <dbReference type="ARBA" id="ARBA00023186"/>
    </source>
</evidence>
<dbReference type="Pfam" id="PF05698">
    <property type="entry name" value="Trigger_C"/>
    <property type="match status" value="1"/>
</dbReference>
<evidence type="ECO:0000259" key="16">
    <source>
        <dbReference type="PROSITE" id="PS50059"/>
    </source>
</evidence>
<gene>
    <name evidence="12 17" type="primary">tig</name>
    <name evidence="17" type="ORF">UDIV_0790</name>
</gene>
<dbReference type="OrthoDB" id="9767721at2"/>
<dbReference type="PIRSF" id="PIRSF003095">
    <property type="entry name" value="Trigger_factor"/>
    <property type="match status" value="1"/>
</dbReference>
<dbReference type="InterPro" id="IPR027304">
    <property type="entry name" value="Trigger_fact/SurA_dom_sf"/>
</dbReference>
<accession>A0A084F1L8</accession>
<organism evidence="17 18">
    <name type="scientific">Ureaplasma diversum NCTC 246</name>
    <dbReference type="NCBI Taxonomy" id="1188241"/>
    <lineage>
        <taxon>Bacteria</taxon>
        <taxon>Bacillati</taxon>
        <taxon>Mycoplasmatota</taxon>
        <taxon>Mycoplasmoidales</taxon>
        <taxon>Mycoplasmoidaceae</taxon>
        <taxon>Ureaplasma</taxon>
    </lineage>
</organism>
<dbReference type="Gene3D" id="3.30.70.1050">
    <property type="entry name" value="Trigger factor ribosome-binding domain"/>
    <property type="match status" value="1"/>
</dbReference>
<dbReference type="InterPro" id="IPR046357">
    <property type="entry name" value="PPIase_dom_sf"/>
</dbReference>
<dbReference type="Gene3D" id="3.10.50.40">
    <property type="match status" value="1"/>
</dbReference>
<evidence type="ECO:0000256" key="8">
    <source>
        <dbReference type="ARBA" id="ARBA00023235"/>
    </source>
</evidence>
<dbReference type="InterPro" id="IPR036611">
    <property type="entry name" value="Trigger_fac_ribosome-bd_sf"/>
</dbReference>
<evidence type="ECO:0000313" key="17">
    <source>
        <dbReference type="EMBL" id="KEZ24110.1"/>
    </source>
</evidence>
<keyword evidence="7 12" id="KW-0143">Chaperone</keyword>
<evidence type="ECO:0000256" key="6">
    <source>
        <dbReference type="ARBA" id="ARBA00023110"/>
    </source>
</evidence>
<comment type="subcellular location">
    <subcellularLocation>
        <location evidence="12">Cytoplasm</location>
    </subcellularLocation>
    <text evidence="12">About half TF is bound to the ribosome near the polypeptide exit tunnel while the other half is free in the cytoplasm.</text>
</comment>
<keyword evidence="12" id="KW-0963">Cytoplasm</keyword>
<dbReference type="Gene3D" id="1.10.3120.10">
    <property type="entry name" value="Trigger factor, C-terminal domain"/>
    <property type="match status" value="1"/>
</dbReference>
<dbReference type="EMBL" id="JFDP01000006">
    <property type="protein sequence ID" value="KEZ24110.1"/>
    <property type="molecule type" value="Genomic_DNA"/>
</dbReference>
<dbReference type="PANTHER" id="PTHR30560:SF3">
    <property type="entry name" value="TRIGGER FACTOR-LIKE PROTEIN TIG, CHLOROPLASTIC"/>
    <property type="match status" value="1"/>
</dbReference>
<comment type="function">
    <text evidence="10 12">Involved in protein export. Acts as a chaperone by maintaining the newly synthesized protein in an open conformation. Functions as a peptidyl-prolyl cis-trans isomerase.</text>
</comment>
<dbReference type="NCBIfam" id="TIGR00115">
    <property type="entry name" value="tig"/>
    <property type="match status" value="1"/>
</dbReference>
<evidence type="ECO:0000256" key="12">
    <source>
        <dbReference type="HAMAP-Rule" id="MF_00303"/>
    </source>
</evidence>
<dbReference type="GO" id="GO:0015031">
    <property type="term" value="P:protein transport"/>
    <property type="evidence" value="ECO:0007669"/>
    <property type="project" value="UniProtKB-UniRule"/>
</dbReference>
<dbReference type="AlphaFoldDB" id="A0A084F1L8"/>
<dbReference type="EC" id="5.2.1.8" evidence="3 12"/>
<dbReference type="GO" id="GO:0043022">
    <property type="term" value="F:ribosome binding"/>
    <property type="evidence" value="ECO:0007669"/>
    <property type="project" value="TreeGrafter"/>
</dbReference>
<dbReference type="GO" id="GO:0051301">
    <property type="term" value="P:cell division"/>
    <property type="evidence" value="ECO:0007669"/>
    <property type="project" value="UniProtKB-KW"/>
</dbReference>
<comment type="domain">
    <text evidence="12">Consists of 3 domains; the N-terminus binds the ribosome, the middle domain has PPIase activity, while the C-terminus has intrinsic chaperone activity on its own.</text>
</comment>
<dbReference type="GO" id="GO:0005737">
    <property type="term" value="C:cytoplasm"/>
    <property type="evidence" value="ECO:0007669"/>
    <property type="project" value="UniProtKB-SubCell"/>
</dbReference>
<dbReference type="InterPro" id="IPR005215">
    <property type="entry name" value="Trig_fac"/>
</dbReference>
<evidence type="ECO:0000313" key="18">
    <source>
        <dbReference type="Proteomes" id="UP000028537"/>
    </source>
</evidence>
<evidence type="ECO:0000256" key="2">
    <source>
        <dbReference type="ARBA" id="ARBA00005464"/>
    </source>
</evidence>
<feature type="compositionally biased region" description="Basic residues" evidence="15">
    <location>
        <begin position="456"/>
        <end position="471"/>
    </location>
</feature>